<keyword evidence="1" id="KW-0472">Membrane</keyword>
<dbReference type="EMBL" id="DVFT01000029">
    <property type="protein sequence ID" value="HIQ95354.1"/>
    <property type="molecule type" value="Genomic_DNA"/>
</dbReference>
<accession>A0A9D0ZT75</accession>
<evidence type="ECO:0000313" key="5">
    <source>
        <dbReference type="Proteomes" id="UP000886886"/>
    </source>
</evidence>
<feature type="transmembrane region" description="Helical" evidence="1">
    <location>
        <begin position="373"/>
        <end position="392"/>
    </location>
</feature>
<dbReference type="PANTHER" id="PTHR39198">
    <property type="entry name" value="HYPOTHETICAL MEMBRANE PROTEIN, CONSERVED"/>
    <property type="match status" value="1"/>
</dbReference>
<dbReference type="PANTHER" id="PTHR39198:SF1">
    <property type="entry name" value="ALPHA-GALACTOSIDASE NEW3 DOMAIN-CONTAINING PROTEIN"/>
    <property type="match status" value="1"/>
</dbReference>
<name>A0A9D0ZT75_9FIRM</name>
<dbReference type="Pfam" id="PF10633">
    <property type="entry name" value="NPCBM_assoc"/>
    <property type="match status" value="2"/>
</dbReference>
<dbReference type="AlphaFoldDB" id="A0A9D0ZT75"/>
<evidence type="ECO:0000259" key="3">
    <source>
        <dbReference type="Pfam" id="PF10633"/>
    </source>
</evidence>
<evidence type="ECO:0000256" key="1">
    <source>
        <dbReference type="SAM" id="Phobius"/>
    </source>
</evidence>
<proteinExistence type="predicted"/>
<feature type="domain" description="Alpha-galactosidase NEW3" evidence="3">
    <location>
        <begin position="185"/>
        <end position="244"/>
    </location>
</feature>
<feature type="signal peptide" evidence="2">
    <location>
        <begin position="1"/>
        <end position="31"/>
    </location>
</feature>
<dbReference type="InterPro" id="IPR013783">
    <property type="entry name" value="Ig-like_fold"/>
</dbReference>
<dbReference type="Proteomes" id="UP000886886">
    <property type="component" value="Unassembled WGS sequence"/>
</dbReference>
<protein>
    <recommendedName>
        <fullName evidence="3">Alpha-galactosidase NEW3 domain-containing protein</fullName>
    </recommendedName>
</protein>
<keyword evidence="2" id="KW-0732">Signal</keyword>
<gene>
    <name evidence="4" type="ORF">IAB26_02220</name>
</gene>
<dbReference type="InterPro" id="IPR018905">
    <property type="entry name" value="A-galactase_NEW3"/>
</dbReference>
<evidence type="ECO:0000256" key="2">
    <source>
        <dbReference type="SAM" id="SignalP"/>
    </source>
</evidence>
<feature type="domain" description="Alpha-galactosidase NEW3" evidence="3">
    <location>
        <begin position="282"/>
        <end position="353"/>
    </location>
</feature>
<dbReference type="Gene3D" id="2.60.40.10">
    <property type="entry name" value="Immunoglobulins"/>
    <property type="match status" value="1"/>
</dbReference>
<feature type="chain" id="PRO_5039434674" description="Alpha-galactosidase NEW3 domain-containing protein" evidence="2">
    <location>
        <begin position="32"/>
        <end position="398"/>
    </location>
</feature>
<keyword evidence="1" id="KW-0812">Transmembrane</keyword>
<reference evidence="4" key="1">
    <citation type="submission" date="2020-10" db="EMBL/GenBank/DDBJ databases">
        <authorList>
            <person name="Gilroy R."/>
        </authorList>
    </citation>
    <scope>NUCLEOTIDE SEQUENCE</scope>
    <source>
        <strain evidence="4">ChiSjej3B21-11622</strain>
    </source>
</reference>
<keyword evidence="1" id="KW-1133">Transmembrane helix</keyword>
<evidence type="ECO:0000313" key="4">
    <source>
        <dbReference type="EMBL" id="HIQ95354.1"/>
    </source>
</evidence>
<reference evidence="4" key="2">
    <citation type="journal article" date="2021" name="PeerJ">
        <title>Extensive microbial diversity within the chicken gut microbiome revealed by metagenomics and culture.</title>
        <authorList>
            <person name="Gilroy R."/>
            <person name="Ravi A."/>
            <person name="Getino M."/>
            <person name="Pursley I."/>
            <person name="Horton D.L."/>
            <person name="Alikhan N.F."/>
            <person name="Baker D."/>
            <person name="Gharbi K."/>
            <person name="Hall N."/>
            <person name="Watson M."/>
            <person name="Adriaenssens E.M."/>
            <person name="Foster-Nyarko E."/>
            <person name="Jarju S."/>
            <person name="Secka A."/>
            <person name="Antonio M."/>
            <person name="Oren A."/>
            <person name="Chaudhuri R.R."/>
            <person name="La Ragione R."/>
            <person name="Hildebrand F."/>
            <person name="Pallen M.J."/>
        </authorList>
    </citation>
    <scope>NUCLEOTIDE SEQUENCE</scope>
    <source>
        <strain evidence="4">ChiSjej3B21-11622</strain>
    </source>
</reference>
<sequence>MHKTFISGKMAAGCAAALAVGILAVANPVKAAEMEGLDMSTDYPGVTVTAGETVSFGLDFTSDESCDAALSVESIPEGWEGYFQGGDNLISRVHIDAGAAELDSDTDLVTFNLTLPEEVEEGVYTVELQADAGAGETDTLELEITVNEQETGQSNFTAEYPEQQGASGTSFSFDATIVNNRGTEQSYSLSAEAPSGWTVSFTPSGESSQVASVSVEAGGSLGMTVDITPPESVEQGEYTIPCTAVSASDTLDMELIVTITGTYGVSLSTPTGNLSLDAYANAEESVTLSITNTGNVDLSNLNLTSSAPTDWEVEFDESTIETLEAGATQEVTAHITPTSDAMTGDYVTTITVSNDEVSSDAEFRVSVETRTSWGIFAAAIIVVLLIGLRVVFKKYGRR</sequence>
<organism evidence="4 5">
    <name type="scientific">Candidatus Limivivens merdigallinarum</name>
    <dbReference type="NCBI Taxonomy" id="2840859"/>
    <lineage>
        <taxon>Bacteria</taxon>
        <taxon>Bacillati</taxon>
        <taxon>Bacillota</taxon>
        <taxon>Clostridia</taxon>
        <taxon>Lachnospirales</taxon>
        <taxon>Lachnospiraceae</taxon>
        <taxon>Lachnospiraceae incertae sedis</taxon>
        <taxon>Candidatus Limivivens</taxon>
    </lineage>
</organism>
<comment type="caution">
    <text evidence="4">The sequence shown here is derived from an EMBL/GenBank/DDBJ whole genome shotgun (WGS) entry which is preliminary data.</text>
</comment>